<dbReference type="AlphaFoldDB" id="A0A1J6HEE4"/>
<dbReference type="Proteomes" id="UP000182985">
    <property type="component" value="Unassembled WGS sequence"/>
</dbReference>
<dbReference type="RefSeq" id="WP_206044352.1">
    <property type="nucleotide sequence ID" value="NZ_MOEC01000042.1"/>
</dbReference>
<evidence type="ECO:0000313" key="2">
    <source>
        <dbReference type="Proteomes" id="UP000182985"/>
    </source>
</evidence>
<reference evidence="1 2" key="1">
    <citation type="submission" date="2016-10" db="EMBL/GenBank/DDBJ databases">
        <title>The Draft Genome Sequence of the Potato Rhizosphere Bacteria Ochrobactrum sp. IPA7.2.</title>
        <authorList>
            <person name="Gogoleva N.E."/>
            <person name="Khlopko Y.A."/>
            <person name="Burygin G.L."/>
            <person name="Plotnikov A.O."/>
        </authorList>
    </citation>
    <scope>NUCLEOTIDE SEQUENCE [LARGE SCALE GENOMIC DNA]</scope>
    <source>
        <strain evidence="1 2">IPA7.2</strain>
    </source>
</reference>
<name>A0A1J6HEE4_9HYPH</name>
<gene>
    <name evidence="1" type="ORF">BLA27_25310</name>
</gene>
<organism evidence="1 2">
    <name type="scientific">Brucella cytisi</name>
    <dbReference type="NCBI Taxonomy" id="407152"/>
    <lineage>
        <taxon>Bacteria</taxon>
        <taxon>Pseudomonadati</taxon>
        <taxon>Pseudomonadota</taxon>
        <taxon>Alphaproteobacteria</taxon>
        <taxon>Hyphomicrobiales</taxon>
        <taxon>Brucellaceae</taxon>
        <taxon>Brucella/Ochrobactrum group</taxon>
        <taxon>Brucella</taxon>
    </lineage>
</organism>
<protein>
    <submittedName>
        <fullName evidence="1">Uncharacterized protein</fullName>
    </submittedName>
</protein>
<evidence type="ECO:0000313" key="1">
    <source>
        <dbReference type="EMBL" id="OIS90739.1"/>
    </source>
</evidence>
<dbReference type="EMBL" id="MOEC01000042">
    <property type="protein sequence ID" value="OIS90739.1"/>
    <property type="molecule type" value="Genomic_DNA"/>
</dbReference>
<sequence length="118" mass="13309">MLKRLTPRERFEALIATYEPILRAAFMAAVDDIRSNIVLRRIVERLEKGDISGAIDAMFIEEAAFNPLEEALRQAFNAGGVDTVSNMPALKDPEGHTVVIRWDARNIVAENWLLEQSE</sequence>
<proteinExistence type="predicted"/>
<accession>A0A1J6HEE4</accession>
<keyword evidence="2" id="KW-1185">Reference proteome</keyword>
<comment type="caution">
    <text evidence="1">The sequence shown here is derived from an EMBL/GenBank/DDBJ whole genome shotgun (WGS) entry which is preliminary data.</text>
</comment>